<dbReference type="PANTHER" id="PTHR31286:SF165">
    <property type="entry name" value="DUF4283 DOMAIN-CONTAINING PROTEIN"/>
    <property type="match status" value="1"/>
</dbReference>
<dbReference type="EMBL" id="OIVN01003048">
    <property type="protein sequence ID" value="SPD08446.1"/>
    <property type="molecule type" value="Genomic_DNA"/>
</dbReference>
<reference evidence="2" key="1">
    <citation type="submission" date="2018-02" db="EMBL/GenBank/DDBJ databases">
        <authorList>
            <person name="Cohen D.B."/>
            <person name="Kent A.D."/>
        </authorList>
    </citation>
    <scope>NUCLEOTIDE SEQUENCE</scope>
</reference>
<evidence type="ECO:0000313" key="2">
    <source>
        <dbReference type="EMBL" id="SPD08446.1"/>
    </source>
</evidence>
<feature type="region of interest" description="Disordered" evidence="1">
    <location>
        <begin position="384"/>
        <end position="410"/>
    </location>
</feature>
<feature type="region of interest" description="Disordered" evidence="1">
    <location>
        <begin position="1"/>
        <end position="21"/>
    </location>
</feature>
<name>A0A2N9H1R5_FAGSY</name>
<sequence>MVNRRGGKRIRGRPRKEDSSLTTLVSSCSPLGAHPCGVVLDHEVLQDVLVTEGSQSPCSGQKLCNDLQKENDDGKLDWVILPSLDKEDNPYGFVPFPARVAMENSPVLVENPGGLKDDVAAVMAVPIVNRPPDLGLDAPEQARFTSHPIPRKEHSIAKWESSLVGQFLEKSLPFWLVKRTVDGLWGQFGKPMDLSLKEIPIWIKISHLPIEYWNATCLSYIASGVGKPLFADANTESNSRLGFARVFVEVDINAKFLTEIEVDMGNGKAFVVGVDASGHGIVTKNQWVPKKPPSVKDTKNGNPIVIEQQIKKDDPLISKRKQIKGANSNANRFSALTTSGQEDIEMRDYTQACSSPKHGFSHLTVQQVIKEALKSSTKLSFHSKKKGGLRVVGESSKGGEPIPPLPLLSI</sequence>
<feature type="compositionally biased region" description="Basic residues" evidence="1">
    <location>
        <begin position="1"/>
        <end position="14"/>
    </location>
</feature>
<evidence type="ECO:0000256" key="1">
    <source>
        <dbReference type="SAM" id="MobiDB-lite"/>
    </source>
</evidence>
<organism evidence="2">
    <name type="scientific">Fagus sylvatica</name>
    <name type="common">Beechnut</name>
    <dbReference type="NCBI Taxonomy" id="28930"/>
    <lineage>
        <taxon>Eukaryota</taxon>
        <taxon>Viridiplantae</taxon>
        <taxon>Streptophyta</taxon>
        <taxon>Embryophyta</taxon>
        <taxon>Tracheophyta</taxon>
        <taxon>Spermatophyta</taxon>
        <taxon>Magnoliopsida</taxon>
        <taxon>eudicotyledons</taxon>
        <taxon>Gunneridae</taxon>
        <taxon>Pentapetalae</taxon>
        <taxon>rosids</taxon>
        <taxon>fabids</taxon>
        <taxon>Fagales</taxon>
        <taxon>Fagaceae</taxon>
        <taxon>Fagus</taxon>
    </lineage>
</organism>
<protein>
    <submittedName>
        <fullName evidence="2">Uncharacterized protein</fullName>
    </submittedName>
</protein>
<dbReference type="PANTHER" id="PTHR31286">
    <property type="entry name" value="GLYCINE-RICH CELL WALL STRUCTURAL PROTEIN 1.8-LIKE"/>
    <property type="match status" value="1"/>
</dbReference>
<feature type="compositionally biased region" description="Pro residues" evidence="1">
    <location>
        <begin position="401"/>
        <end position="410"/>
    </location>
</feature>
<accession>A0A2N9H1R5</accession>
<dbReference type="InterPro" id="IPR040256">
    <property type="entry name" value="At4g02000-like"/>
</dbReference>
<gene>
    <name evidence="2" type="ORF">FSB_LOCUS36328</name>
</gene>
<dbReference type="AlphaFoldDB" id="A0A2N9H1R5"/>
<proteinExistence type="predicted"/>